<organism evidence="2 3">
    <name type="scientific">Pythium insidiosum</name>
    <name type="common">Pythiosis disease agent</name>
    <dbReference type="NCBI Taxonomy" id="114742"/>
    <lineage>
        <taxon>Eukaryota</taxon>
        <taxon>Sar</taxon>
        <taxon>Stramenopiles</taxon>
        <taxon>Oomycota</taxon>
        <taxon>Peronosporomycetes</taxon>
        <taxon>Pythiales</taxon>
        <taxon>Pythiaceae</taxon>
        <taxon>Pythium</taxon>
    </lineage>
</organism>
<accession>A0AAD5LT57</accession>
<gene>
    <name evidence="2" type="ORF">P43SY_010213</name>
</gene>
<evidence type="ECO:0000313" key="2">
    <source>
        <dbReference type="EMBL" id="KAJ0391649.1"/>
    </source>
</evidence>
<dbReference type="Proteomes" id="UP001209570">
    <property type="component" value="Unassembled WGS sequence"/>
</dbReference>
<sequence>MLSCEKFEVRERYVGSGLGYGFEDFVRRYEHAIATDIDTYQSSWTDRMMRNIMVKFMSARPAKYYHDNIARWMAEDPTFSYEDLKRKFLVQYGCRLSGPELNDRMRVPKKLNQTWLDYAEYLQVVVMDPKQLDDCTEHSATSATMTEVMNPVSYQQAMDSPERDEWRKAIQEELDALMMNNTWVVVDRPPDTNVVTSKYVFKVKRDHEGNIERFKLQGNDGYMLLGLYVDDIVMAGSTPAIINRVTNALSDRFQVKTGPATKFLGMNIVDNDRYFYFSQPHVIDEIVKRFNMEHCHS</sequence>
<dbReference type="AlphaFoldDB" id="A0AAD5LT57"/>
<evidence type="ECO:0000313" key="3">
    <source>
        <dbReference type="Proteomes" id="UP001209570"/>
    </source>
</evidence>
<feature type="domain" description="Reverse transcriptase Ty1/copia-type" evidence="1">
    <location>
        <begin position="220"/>
        <end position="296"/>
    </location>
</feature>
<evidence type="ECO:0000259" key="1">
    <source>
        <dbReference type="Pfam" id="PF07727"/>
    </source>
</evidence>
<protein>
    <recommendedName>
        <fullName evidence="1">Reverse transcriptase Ty1/copia-type domain-containing protein</fullName>
    </recommendedName>
</protein>
<reference evidence="2" key="1">
    <citation type="submission" date="2021-12" db="EMBL/GenBank/DDBJ databases">
        <title>Prjna785345.</title>
        <authorList>
            <person name="Rujirawat T."/>
            <person name="Krajaejun T."/>
        </authorList>
    </citation>
    <scope>NUCLEOTIDE SEQUENCE</scope>
    <source>
        <strain evidence="2">Pi057C3</strain>
    </source>
</reference>
<proteinExistence type="predicted"/>
<dbReference type="EMBL" id="JAKCXM010000912">
    <property type="protein sequence ID" value="KAJ0391649.1"/>
    <property type="molecule type" value="Genomic_DNA"/>
</dbReference>
<keyword evidence="3" id="KW-1185">Reference proteome</keyword>
<name>A0AAD5LT57_PYTIN</name>
<dbReference type="InterPro" id="IPR013103">
    <property type="entry name" value="RVT_2"/>
</dbReference>
<dbReference type="Pfam" id="PF07727">
    <property type="entry name" value="RVT_2"/>
    <property type="match status" value="1"/>
</dbReference>
<comment type="caution">
    <text evidence="2">The sequence shown here is derived from an EMBL/GenBank/DDBJ whole genome shotgun (WGS) entry which is preliminary data.</text>
</comment>